<comment type="caution">
    <text evidence="1">The sequence shown here is derived from an EMBL/GenBank/DDBJ whole genome shotgun (WGS) entry which is preliminary data.</text>
</comment>
<protein>
    <submittedName>
        <fullName evidence="1">Uncharacterized protein</fullName>
    </submittedName>
</protein>
<dbReference type="EMBL" id="MRCC01000002">
    <property type="protein sequence ID" value="OKH28686.1"/>
    <property type="molecule type" value="Genomic_DNA"/>
</dbReference>
<evidence type="ECO:0000313" key="2">
    <source>
        <dbReference type="Proteomes" id="UP000185984"/>
    </source>
</evidence>
<proteinExistence type="predicted"/>
<gene>
    <name evidence="1" type="ORF">NIES1031_01865</name>
</gene>
<dbReference type="AlphaFoldDB" id="A0A1U7HYK1"/>
<name>A0A1U7HYK1_9CHRO</name>
<accession>A0A1U7HYK1</accession>
<evidence type="ECO:0000313" key="1">
    <source>
        <dbReference type="EMBL" id="OKH28686.1"/>
    </source>
</evidence>
<dbReference type="Proteomes" id="UP000185984">
    <property type="component" value="Unassembled WGS sequence"/>
</dbReference>
<sequence>MAVRIEFLTVSSLFFHFFIRGNQMEASGSSYLTATEETIVLDEDPEPHLSWGQLTIALMNLPVLVLA</sequence>
<keyword evidence="2" id="KW-1185">Reference proteome</keyword>
<reference evidence="1 2" key="1">
    <citation type="submission" date="2016-11" db="EMBL/GenBank/DDBJ databases">
        <title>Draft Genome Sequences of Nine Cyanobacterial Strains from Diverse Habitats.</title>
        <authorList>
            <person name="Zhu T."/>
            <person name="Hou S."/>
            <person name="Lu X."/>
            <person name="Hess W.R."/>
        </authorList>
    </citation>
    <scope>NUCLEOTIDE SEQUENCE [LARGE SCALE GENOMIC DNA]</scope>
    <source>
        <strain evidence="1 2">5.2 s.c.1</strain>
    </source>
</reference>
<organism evidence="1 2">
    <name type="scientific">Chroogloeocystis siderophila 5.2 s.c.1</name>
    <dbReference type="NCBI Taxonomy" id="247279"/>
    <lineage>
        <taxon>Bacteria</taxon>
        <taxon>Bacillati</taxon>
        <taxon>Cyanobacteriota</taxon>
        <taxon>Cyanophyceae</taxon>
        <taxon>Oscillatoriophycideae</taxon>
        <taxon>Chroococcales</taxon>
        <taxon>Chroococcaceae</taxon>
        <taxon>Chroogloeocystis</taxon>
    </lineage>
</organism>